<proteinExistence type="predicted"/>
<organism evidence="1 2">
    <name type="scientific">Trichinella pseudospiralis</name>
    <name type="common">Parasitic roundworm</name>
    <dbReference type="NCBI Taxonomy" id="6337"/>
    <lineage>
        <taxon>Eukaryota</taxon>
        <taxon>Metazoa</taxon>
        <taxon>Ecdysozoa</taxon>
        <taxon>Nematoda</taxon>
        <taxon>Enoplea</taxon>
        <taxon>Dorylaimia</taxon>
        <taxon>Trichinellida</taxon>
        <taxon>Trichinellidae</taxon>
        <taxon>Trichinella</taxon>
    </lineage>
</organism>
<accession>A0A0V1DSF3</accession>
<reference evidence="1 2" key="1">
    <citation type="submission" date="2015-01" db="EMBL/GenBank/DDBJ databases">
        <title>Evolution of Trichinella species and genotypes.</title>
        <authorList>
            <person name="Korhonen P.K."/>
            <person name="Edoardo P."/>
            <person name="Giuseppe L.R."/>
            <person name="Gasser R.B."/>
        </authorList>
    </citation>
    <scope>NUCLEOTIDE SEQUENCE [LARGE SCALE GENOMIC DNA]</scope>
    <source>
        <strain evidence="1">ISS13</strain>
    </source>
</reference>
<sequence length="166" mass="18754">MADVCELRLVPTHSNNMSFDCVLCYLEFYVSDHAKSHIESCLLEEYVAYIMKNKAILIKRSVDKAEPILAIYDEEASATSTVPLHLAIFRFSNGLQVARRSWGCGCTTIVSTTVYHSCFCVRIRNIQEFYPSIVNWKVDELLVAEQGFLHILLQEVESGNALVGDL</sequence>
<dbReference type="AlphaFoldDB" id="A0A0V1DSF3"/>
<evidence type="ECO:0000313" key="1">
    <source>
        <dbReference type="EMBL" id="KRY64512.1"/>
    </source>
</evidence>
<protein>
    <submittedName>
        <fullName evidence="1">Uncharacterized protein</fullName>
    </submittedName>
</protein>
<gene>
    <name evidence="1" type="ORF">T4A_5307</name>
</gene>
<evidence type="ECO:0000313" key="2">
    <source>
        <dbReference type="Proteomes" id="UP000054632"/>
    </source>
</evidence>
<dbReference type="Proteomes" id="UP000054632">
    <property type="component" value="Unassembled WGS sequence"/>
</dbReference>
<dbReference type="EMBL" id="JYDR01000376">
    <property type="protein sequence ID" value="KRY64512.1"/>
    <property type="molecule type" value="Genomic_DNA"/>
</dbReference>
<comment type="caution">
    <text evidence="1">The sequence shown here is derived from an EMBL/GenBank/DDBJ whole genome shotgun (WGS) entry which is preliminary data.</text>
</comment>
<name>A0A0V1DSF3_TRIPS</name>